<reference evidence="1 2" key="1">
    <citation type="submission" date="2020-10" db="EMBL/GenBank/DDBJ databases">
        <title>Sequencing the genomes of 1000 actinobacteria strains.</title>
        <authorList>
            <person name="Klenk H.-P."/>
        </authorList>
    </citation>
    <scope>NUCLEOTIDE SEQUENCE [LARGE SCALE GENOMIC DNA]</scope>
    <source>
        <strain evidence="1 2">DSM 45157</strain>
    </source>
</reference>
<organism evidence="1 2">
    <name type="scientific">Nocardiopsis terrae</name>
    <dbReference type="NCBI Taxonomy" id="372655"/>
    <lineage>
        <taxon>Bacteria</taxon>
        <taxon>Bacillati</taxon>
        <taxon>Actinomycetota</taxon>
        <taxon>Actinomycetes</taxon>
        <taxon>Streptosporangiales</taxon>
        <taxon>Nocardiopsidaceae</taxon>
        <taxon>Nocardiopsis</taxon>
    </lineage>
</organism>
<protein>
    <recommendedName>
        <fullName evidence="3">Tetratrico peptide repeat-containing protein</fullName>
    </recommendedName>
</protein>
<name>A0ABR9HNN9_9ACTN</name>
<keyword evidence="2" id="KW-1185">Reference proteome</keyword>
<gene>
    <name evidence="1" type="ORF">H4W79_004853</name>
</gene>
<proteinExistence type="predicted"/>
<comment type="caution">
    <text evidence="1">The sequence shown here is derived from an EMBL/GenBank/DDBJ whole genome shotgun (WGS) entry which is preliminary data.</text>
</comment>
<sequence length="187" mass="21067">MRLTQVTTAELDRLEFHAVRSGEHGRIAAQLLDLANRVDAGSEVTRAELFVRAGEQWEIAQEFERACAAYQRAMDDGGPTVVDARALSAGALLQLDERERAYDHLKRLESGPRAGLATHIHVAEVLYAHDDLEEAERWATEGARRFAGGALPAYVRDLFVELLRIRFRIRTDLGLSEDDLDRRLDEE</sequence>
<dbReference type="Proteomes" id="UP000598217">
    <property type="component" value="Unassembled WGS sequence"/>
</dbReference>
<evidence type="ECO:0000313" key="2">
    <source>
        <dbReference type="Proteomes" id="UP000598217"/>
    </source>
</evidence>
<dbReference type="Gene3D" id="1.25.40.10">
    <property type="entry name" value="Tetratricopeptide repeat domain"/>
    <property type="match status" value="1"/>
</dbReference>
<accession>A0ABR9HNN9</accession>
<dbReference type="InterPro" id="IPR011990">
    <property type="entry name" value="TPR-like_helical_dom_sf"/>
</dbReference>
<evidence type="ECO:0000313" key="1">
    <source>
        <dbReference type="EMBL" id="MBE1460639.1"/>
    </source>
</evidence>
<evidence type="ECO:0008006" key="3">
    <source>
        <dbReference type="Google" id="ProtNLM"/>
    </source>
</evidence>
<dbReference type="EMBL" id="JADBDY010000001">
    <property type="protein sequence ID" value="MBE1460639.1"/>
    <property type="molecule type" value="Genomic_DNA"/>
</dbReference>
<dbReference type="SUPFAM" id="SSF48452">
    <property type="entry name" value="TPR-like"/>
    <property type="match status" value="1"/>
</dbReference>